<organism evidence="1 2">
    <name type="scientific">Cetraspora pellucida</name>
    <dbReference type="NCBI Taxonomy" id="1433469"/>
    <lineage>
        <taxon>Eukaryota</taxon>
        <taxon>Fungi</taxon>
        <taxon>Fungi incertae sedis</taxon>
        <taxon>Mucoromycota</taxon>
        <taxon>Glomeromycotina</taxon>
        <taxon>Glomeromycetes</taxon>
        <taxon>Diversisporales</taxon>
        <taxon>Gigasporaceae</taxon>
        <taxon>Cetraspora</taxon>
    </lineage>
</organism>
<dbReference type="Proteomes" id="UP000789759">
    <property type="component" value="Unassembled WGS sequence"/>
</dbReference>
<evidence type="ECO:0000313" key="2">
    <source>
        <dbReference type="Proteomes" id="UP000789759"/>
    </source>
</evidence>
<name>A0A9N9DUT2_9GLOM</name>
<accession>A0A9N9DUT2</accession>
<dbReference type="PANTHER" id="PTHR35385:SF2">
    <property type="entry name" value="PROTEIN B, PUTATIVE-RELATED"/>
    <property type="match status" value="1"/>
</dbReference>
<proteinExistence type="predicted"/>
<comment type="caution">
    <text evidence="1">The sequence shown here is derived from an EMBL/GenBank/DDBJ whole genome shotgun (WGS) entry which is preliminary data.</text>
</comment>
<dbReference type="PANTHER" id="PTHR35385">
    <property type="entry name" value="PROTEIN B, PUTATIVE-RELATED-RELATED"/>
    <property type="match status" value="1"/>
</dbReference>
<protein>
    <submittedName>
        <fullName evidence="1">14923_t:CDS:1</fullName>
    </submittedName>
</protein>
<sequence length="144" mass="15959">MVSRLAEEVKEFNSNGKGNALMQLYIASTNTNPEQLLVLVIVTNLIKHCHALQQAGKLVYIDSIAGLNIFNTPMTILSTSTSISSLSLAIILTSDKMTNTFTKALDMLTYVMPISVFNEHEPVIRSKIFMTDNCKVKRTALHNI</sequence>
<dbReference type="AlphaFoldDB" id="A0A9N9DUT2"/>
<gene>
    <name evidence="1" type="ORF">CPELLU_LOCUS9197</name>
</gene>
<dbReference type="OrthoDB" id="6784354at2759"/>
<evidence type="ECO:0000313" key="1">
    <source>
        <dbReference type="EMBL" id="CAG8648148.1"/>
    </source>
</evidence>
<dbReference type="EMBL" id="CAJVQA010006890">
    <property type="protein sequence ID" value="CAG8648148.1"/>
    <property type="molecule type" value="Genomic_DNA"/>
</dbReference>
<reference evidence="1" key="1">
    <citation type="submission" date="2021-06" db="EMBL/GenBank/DDBJ databases">
        <authorList>
            <person name="Kallberg Y."/>
            <person name="Tangrot J."/>
            <person name="Rosling A."/>
        </authorList>
    </citation>
    <scope>NUCLEOTIDE SEQUENCE</scope>
    <source>
        <strain evidence="1">FL966</strain>
    </source>
</reference>
<keyword evidence="2" id="KW-1185">Reference proteome</keyword>